<sequence length="239" mass="26347">MITLFGGGAQFGLPEVSPYVTKTEVQLKMAGLAYAKDFAMPEASPKGQLPFIADNGALIADSTFIRAHIEKTYGHDFDAGLTPVERAQAWAIERMLENHLGWTACPERYLNPANFAKGPARWFDQAPEPIRAKLREDLKAAVTANLNAVGILRHSPAEIVALGERSLAALSLLLGERDHLMADHPVGVDATAFAMLAQILTPFFDTPLRRRAEAHANLVAYVDRMMARYYPEHPWRQAA</sequence>
<reference evidence="3 4" key="1">
    <citation type="submission" date="2019-04" db="EMBL/GenBank/DDBJ databases">
        <title>Phreatobacter aquaticus sp. nov.</title>
        <authorList>
            <person name="Choi A."/>
        </authorList>
    </citation>
    <scope>NUCLEOTIDE SEQUENCE [LARGE SCALE GENOMIC DNA]</scope>
    <source>
        <strain evidence="3 4">KCTC 52518</strain>
    </source>
</reference>
<dbReference type="InterPro" id="IPR033468">
    <property type="entry name" value="Metaxin_GST"/>
</dbReference>
<dbReference type="EMBL" id="CP039690">
    <property type="protein sequence ID" value="QCI68072.1"/>
    <property type="molecule type" value="Genomic_DNA"/>
</dbReference>
<organism evidence="3 4">
    <name type="scientific">Phreatobacter stygius</name>
    <dbReference type="NCBI Taxonomy" id="1940610"/>
    <lineage>
        <taxon>Bacteria</taxon>
        <taxon>Pseudomonadati</taxon>
        <taxon>Pseudomonadota</taxon>
        <taxon>Alphaproteobacteria</taxon>
        <taxon>Hyphomicrobiales</taxon>
        <taxon>Phreatobacteraceae</taxon>
        <taxon>Phreatobacter</taxon>
    </lineage>
</organism>
<dbReference type="Proteomes" id="UP000298781">
    <property type="component" value="Chromosome"/>
</dbReference>
<dbReference type="CDD" id="cd03080">
    <property type="entry name" value="GST_N_Metaxin_like"/>
    <property type="match status" value="1"/>
</dbReference>
<dbReference type="Pfam" id="PF17171">
    <property type="entry name" value="GST_C_6"/>
    <property type="match status" value="1"/>
</dbReference>
<dbReference type="OrthoDB" id="7054557at2"/>
<protein>
    <submittedName>
        <fullName evidence="3">Glutathione S-transferase family protein</fullName>
    </submittedName>
</protein>
<dbReference type="InterPro" id="IPR036282">
    <property type="entry name" value="Glutathione-S-Trfase_C_sf"/>
</dbReference>
<dbReference type="InterPro" id="IPR026928">
    <property type="entry name" value="FAX/IsoI-like"/>
</dbReference>
<dbReference type="Pfam" id="PF17172">
    <property type="entry name" value="GST_N_4"/>
    <property type="match status" value="1"/>
</dbReference>
<dbReference type="InterPro" id="IPR040079">
    <property type="entry name" value="Glutathione_S-Trfase"/>
</dbReference>
<dbReference type="GO" id="GO:0016740">
    <property type="term" value="F:transferase activity"/>
    <property type="evidence" value="ECO:0007669"/>
    <property type="project" value="UniProtKB-KW"/>
</dbReference>
<dbReference type="SFLD" id="SFLDG01200">
    <property type="entry name" value="SUF1.1"/>
    <property type="match status" value="1"/>
</dbReference>
<dbReference type="SUPFAM" id="SSF47616">
    <property type="entry name" value="GST C-terminal domain-like"/>
    <property type="match status" value="1"/>
</dbReference>
<evidence type="ECO:0000259" key="1">
    <source>
        <dbReference type="Pfam" id="PF17171"/>
    </source>
</evidence>
<dbReference type="InterPro" id="IPR036249">
    <property type="entry name" value="Thioredoxin-like_sf"/>
</dbReference>
<dbReference type="InterPro" id="IPR012336">
    <property type="entry name" value="Thioredoxin-like_fold"/>
</dbReference>
<dbReference type="Gene3D" id="3.40.30.10">
    <property type="entry name" value="Glutaredoxin"/>
    <property type="match status" value="1"/>
</dbReference>
<keyword evidence="4" id="KW-1185">Reference proteome</keyword>
<dbReference type="InterPro" id="IPR050931">
    <property type="entry name" value="Mito_Protein_Transport_Metaxin"/>
</dbReference>
<dbReference type="SFLD" id="SFLDG01180">
    <property type="entry name" value="SUF1"/>
    <property type="match status" value="1"/>
</dbReference>
<dbReference type="SUPFAM" id="SSF52833">
    <property type="entry name" value="Thioredoxin-like"/>
    <property type="match status" value="1"/>
</dbReference>
<dbReference type="PANTHER" id="PTHR12289">
    <property type="entry name" value="METAXIN RELATED"/>
    <property type="match status" value="1"/>
</dbReference>
<dbReference type="Gene3D" id="1.20.1050.10">
    <property type="match status" value="1"/>
</dbReference>
<dbReference type="SFLD" id="SFLDS00019">
    <property type="entry name" value="Glutathione_Transferase_(cytos"/>
    <property type="match status" value="1"/>
</dbReference>
<keyword evidence="3" id="KW-0808">Transferase</keyword>
<evidence type="ECO:0000313" key="4">
    <source>
        <dbReference type="Proteomes" id="UP000298781"/>
    </source>
</evidence>
<dbReference type="CDD" id="cd03193">
    <property type="entry name" value="GST_C_Metaxin"/>
    <property type="match status" value="1"/>
</dbReference>
<gene>
    <name evidence="3" type="ORF">E8M01_29885</name>
</gene>
<dbReference type="RefSeq" id="WP_136963492.1">
    <property type="nucleotide sequence ID" value="NZ_CP039690.1"/>
</dbReference>
<evidence type="ECO:0000259" key="2">
    <source>
        <dbReference type="Pfam" id="PF17172"/>
    </source>
</evidence>
<dbReference type="KEGG" id="pstg:E8M01_29885"/>
<dbReference type="AlphaFoldDB" id="A0A4D7BJZ1"/>
<evidence type="ECO:0000313" key="3">
    <source>
        <dbReference type="EMBL" id="QCI68072.1"/>
    </source>
</evidence>
<dbReference type="PANTHER" id="PTHR12289:SF41">
    <property type="entry name" value="FAILED AXON CONNECTIONS-RELATED"/>
    <property type="match status" value="1"/>
</dbReference>
<feature type="domain" description="Metaxin glutathione S-transferase" evidence="1">
    <location>
        <begin position="164"/>
        <end position="225"/>
    </location>
</feature>
<proteinExistence type="predicted"/>
<accession>A0A4D7BJZ1</accession>
<name>A0A4D7BJZ1_9HYPH</name>
<feature type="domain" description="Thioredoxin-like fold" evidence="2">
    <location>
        <begin position="18"/>
        <end position="114"/>
    </location>
</feature>